<dbReference type="GO" id="GO:0031588">
    <property type="term" value="C:nucleotide-activated protein kinase complex"/>
    <property type="evidence" value="ECO:0007669"/>
    <property type="project" value="TreeGrafter"/>
</dbReference>
<dbReference type="OMA" id="HIRNKIA"/>
<feature type="region of interest" description="Disordered" evidence="3">
    <location>
        <begin position="451"/>
        <end position="552"/>
    </location>
</feature>
<dbReference type="InterPro" id="IPR014756">
    <property type="entry name" value="Ig_E-set"/>
</dbReference>
<dbReference type="SUPFAM" id="SSF81296">
    <property type="entry name" value="E set domains"/>
    <property type="match status" value="1"/>
</dbReference>
<dbReference type="Pfam" id="PF16561">
    <property type="entry name" value="AMPK1_CBM"/>
    <property type="match status" value="1"/>
</dbReference>
<gene>
    <name evidence="6" type="ORF">GUITHDRAFT_106095</name>
</gene>
<dbReference type="EnsemblProtists" id="EKX48010">
    <property type="protein sequence ID" value="EKX48010"/>
    <property type="gene ID" value="GUITHDRAFT_106095"/>
</dbReference>
<dbReference type="GO" id="GO:0005737">
    <property type="term" value="C:cytoplasm"/>
    <property type="evidence" value="ECO:0007669"/>
    <property type="project" value="TreeGrafter"/>
</dbReference>
<reference evidence="6 8" key="1">
    <citation type="journal article" date="2012" name="Nature">
        <title>Algal genomes reveal evolutionary mosaicism and the fate of nucleomorphs.</title>
        <authorList>
            <consortium name="DOE Joint Genome Institute"/>
            <person name="Curtis B.A."/>
            <person name="Tanifuji G."/>
            <person name="Burki F."/>
            <person name="Gruber A."/>
            <person name="Irimia M."/>
            <person name="Maruyama S."/>
            <person name="Arias M.C."/>
            <person name="Ball S.G."/>
            <person name="Gile G.H."/>
            <person name="Hirakawa Y."/>
            <person name="Hopkins J.F."/>
            <person name="Kuo A."/>
            <person name="Rensing S.A."/>
            <person name="Schmutz J."/>
            <person name="Symeonidi A."/>
            <person name="Elias M."/>
            <person name="Eveleigh R.J."/>
            <person name="Herman E.K."/>
            <person name="Klute M.J."/>
            <person name="Nakayama T."/>
            <person name="Obornik M."/>
            <person name="Reyes-Prieto A."/>
            <person name="Armbrust E.V."/>
            <person name="Aves S.J."/>
            <person name="Beiko R.G."/>
            <person name="Coutinho P."/>
            <person name="Dacks J.B."/>
            <person name="Durnford D.G."/>
            <person name="Fast N.M."/>
            <person name="Green B.R."/>
            <person name="Grisdale C.J."/>
            <person name="Hempel F."/>
            <person name="Henrissat B."/>
            <person name="Hoppner M.P."/>
            <person name="Ishida K."/>
            <person name="Kim E."/>
            <person name="Koreny L."/>
            <person name="Kroth P.G."/>
            <person name="Liu Y."/>
            <person name="Malik S.B."/>
            <person name="Maier U.G."/>
            <person name="McRose D."/>
            <person name="Mock T."/>
            <person name="Neilson J.A."/>
            <person name="Onodera N.T."/>
            <person name="Poole A.M."/>
            <person name="Pritham E.J."/>
            <person name="Richards T.A."/>
            <person name="Rocap G."/>
            <person name="Roy S.W."/>
            <person name="Sarai C."/>
            <person name="Schaack S."/>
            <person name="Shirato S."/>
            <person name="Slamovits C.H."/>
            <person name="Spencer D.F."/>
            <person name="Suzuki S."/>
            <person name="Worden A.Z."/>
            <person name="Zauner S."/>
            <person name="Barry K."/>
            <person name="Bell C."/>
            <person name="Bharti A.K."/>
            <person name="Crow J.A."/>
            <person name="Grimwood J."/>
            <person name="Kramer R."/>
            <person name="Lindquist E."/>
            <person name="Lucas S."/>
            <person name="Salamov A."/>
            <person name="McFadden G.I."/>
            <person name="Lane C.E."/>
            <person name="Keeling P.J."/>
            <person name="Gray M.W."/>
            <person name="Grigoriev I.V."/>
            <person name="Archibald J.M."/>
        </authorList>
    </citation>
    <scope>NUCLEOTIDE SEQUENCE</scope>
    <source>
        <strain evidence="6 8">CCMP2712</strain>
    </source>
</reference>
<keyword evidence="4" id="KW-0732">Signal</keyword>
<dbReference type="InterPro" id="IPR013783">
    <property type="entry name" value="Ig-like_fold"/>
</dbReference>
<dbReference type="GeneID" id="17304852"/>
<accession>L1JIU1</accession>
<dbReference type="STRING" id="905079.L1JIU1"/>
<protein>
    <recommendedName>
        <fullName evidence="5">EF-hand domain-containing protein</fullName>
    </recommendedName>
</protein>
<dbReference type="RefSeq" id="XP_005834990.1">
    <property type="nucleotide sequence ID" value="XM_005834933.1"/>
</dbReference>
<dbReference type="GO" id="GO:0019901">
    <property type="term" value="F:protein kinase binding"/>
    <property type="evidence" value="ECO:0007669"/>
    <property type="project" value="TreeGrafter"/>
</dbReference>
<dbReference type="EMBL" id="JH992987">
    <property type="protein sequence ID" value="EKX48010.1"/>
    <property type="molecule type" value="Genomic_DNA"/>
</dbReference>
<dbReference type="InterPro" id="IPR002048">
    <property type="entry name" value="EF_hand_dom"/>
</dbReference>
<organism evidence="6">
    <name type="scientific">Guillardia theta (strain CCMP2712)</name>
    <name type="common">Cryptophyte</name>
    <dbReference type="NCBI Taxonomy" id="905079"/>
    <lineage>
        <taxon>Eukaryota</taxon>
        <taxon>Cryptophyceae</taxon>
        <taxon>Pyrenomonadales</taxon>
        <taxon>Geminigeraceae</taxon>
        <taxon>Guillardia</taxon>
    </lineage>
</organism>
<evidence type="ECO:0000313" key="8">
    <source>
        <dbReference type="Proteomes" id="UP000011087"/>
    </source>
</evidence>
<keyword evidence="8" id="KW-1185">Reference proteome</keyword>
<keyword evidence="2" id="KW-0106">Calcium</keyword>
<dbReference type="CDD" id="cd02859">
    <property type="entry name" value="E_set_AMPKbeta_like_N"/>
    <property type="match status" value="1"/>
</dbReference>
<reference evidence="8" key="2">
    <citation type="submission" date="2012-11" db="EMBL/GenBank/DDBJ databases">
        <authorList>
            <person name="Kuo A."/>
            <person name="Curtis B.A."/>
            <person name="Tanifuji G."/>
            <person name="Burki F."/>
            <person name="Gruber A."/>
            <person name="Irimia M."/>
            <person name="Maruyama S."/>
            <person name="Arias M.C."/>
            <person name="Ball S.G."/>
            <person name="Gile G.H."/>
            <person name="Hirakawa Y."/>
            <person name="Hopkins J.F."/>
            <person name="Rensing S.A."/>
            <person name="Schmutz J."/>
            <person name="Symeonidi A."/>
            <person name="Elias M."/>
            <person name="Eveleigh R.J."/>
            <person name="Herman E.K."/>
            <person name="Klute M.J."/>
            <person name="Nakayama T."/>
            <person name="Obornik M."/>
            <person name="Reyes-Prieto A."/>
            <person name="Armbrust E.V."/>
            <person name="Aves S.J."/>
            <person name="Beiko R.G."/>
            <person name="Coutinho P."/>
            <person name="Dacks J.B."/>
            <person name="Durnford D.G."/>
            <person name="Fast N.M."/>
            <person name="Green B.R."/>
            <person name="Grisdale C."/>
            <person name="Hempe F."/>
            <person name="Henrissat B."/>
            <person name="Hoppner M.P."/>
            <person name="Ishida K.-I."/>
            <person name="Kim E."/>
            <person name="Koreny L."/>
            <person name="Kroth P.G."/>
            <person name="Liu Y."/>
            <person name="Malik S.-B."/>
            <person name="Maier U.G."/>
            <person name="McRose D."/>
            <person name="Mock T."/>
            <person name="Neilson J.A."/>
            <person name="Onodera N.T."/>
            <person name="Poole A.M."/>
            <person name="Pritham E.J."/>
            <person name="Richards T.A."/>
            <person name="Rocap G."/>
            <person name="Roy S.W."/>
            <person name="Sarai C."/>
            <person name="Schaack S."/>
            <person name="Shirato S."/>
            <person name="Slamovits C.H."/>
            <person name="Spencer D.F."/>
            <person name="Suzuki S."/>
            <person name="Worden A.Z."/>
            <person name="Zauner S."/>
            <person name="Barry K."/>
            <person name="Bell C."/>
            <person name="Bharti A.K."/>
            <person name="Crow J.A."/>
            <person name="Grimwood J."/>
            <person name="Kramer R."/>
            <person name="Lindquist E."/>
            <person name="Lucas S."/>
            <person name="Salamov A."/>
            <person name="McFadden G.I."/>
            <person name="Lane C.E."/>
            <person name="Keeling P.J."/>
            <person name="Gray M.W."/>
            <person name="Grigoriev I.V."/>
            <person name="Archibald J.M."/>
        </authorList>
    </citation>
    <scope>NUCLEOTIDE SEQUENCE</scope>
    <source>
        <strain evidence="8">CCMP2712</strain>
    </source>
</reference>
<dbReference type="Proteomes" id="UP000011087">
    <property type="component" value="Unassembled WGS sequence"/>
</dbReference>
<feature type="domain" description="EF-hand" evidence="5">
    <location>
        <begin position="73"/>
        <end position="108"/>
    </location>
</feature>
<feature type="chain" id="PRO_5008771375" description="EF-hand domain-containing protein" evidence="4">
    <location>
        <begin position="22"/>
        <end position="1102"/>
    </location>
</feature>
<evidence type="ECO:0000313" key="6">
    <source>
        <dbReference type="EMBL" id="EKX48010.1"/>
    </source>
</evidence>
<dbReference type="KEGG" id="gtt:GUITHDRAFT_106095"/>
<dbReference type="InterPro" id="IPR032640">
    <property type="entry name" value="AMPK1_CBM"/>
</dbReference>
<evidence type="ECO:0000256" key="4">
    <source>
        <dbReference type="SAM" id="SignalP"/>
    </source>
</evidence>
<evidence type="ECO:0000313" key="7">
    <source>
        <dbReference type="EnsemblProtists" id="EKX48010"/>
    </source>
</evidence>
<dbReference type="OrthoDB" id="531008at2759"/>
<dbReference type="Gene3D" id="2.60.40.10">
    <property type="entry name" value="Immunoglobulins"/>
    <property type="match status" value="1"/>
</dbReference>
<feature type="signal peptide" evidence="4">
    <location>
        <begin position="1"/>
        <end position="21"/>
    </location>
</feature>
<dbReference type="HOGENOM" id="CLU_283057_0_0_1"/>
<dbReference type="PANTHER" id="PTHR10343">
    <property type="entry name" value="5'-AMP-ACTIVATED PROTEIN KINASE , BETA SUBUNIT"/>
    <property type="match status" value="1"/>
</dbReference>
<dbReference type="GO" id="GO:0005634">
    <property type="term" value="C:nucleus"/>
    <property type="evidence" value="ECO:0007669"/>
    <property type="project" value="TreeGrafter"/>
</dbReference>
<dbReference type="PaxDb" id="55529-EKX48010"/>
<dbReference type="SUPFAM" id="SSF47473">
    <property type="entry name" value="EF-hand"/>
    <property type="match status" value="1"/>
</dbReference>
<evidence type="ECO:0000256" key="2">
    <source>
        <dbReference type="ARBA" id="ARBA00022837"/>
    </source>
</evidence>
<dbReference type="AlphaFoldDB" id="L1JIU1"/>
<feature type="region of interest" description="Disordered" evidence="3">
    <location>
        <begin position="350"/>
        <end position="370"/>
    </location>
</feature>
<dbReference type="InterPro" id="IPR050827">
    <property type="entry name" value="CRP1_MDG1_kinase"/>
</dbReference>
<dbReference type="PANTHER" id="PTHR10343:SF84">
    <property type="entry name" value="5'-AMP-ACTIVATED PROTEIN KINASE SUBUNIT BETA-1"/>
    <property type="match status" value="1"/>
</dbReference>
<dbReference type="InterPro" id="IPR011992">
    <property type="entry name" value="EF-hand-dom_pair"/>
</dbReference>
<evidence type="ECO:0000256" key="3">
    <source>
        <dbReference type="SAM" id="MobiDB-lite"/>
    </source>
</evidence>
<dbReference type="PROSITE" id="PS00018">
    <property type="entry name" value="EF_HAND_1"/>
    <property type="match status" value="1"/>
</dbReference>
<proteinExistence type="inferred from homology"/>
<name>L1JIU1_GUITC</name>
<comment type="similarity">
    <text evidence="1">Belongs to the 5'-AMP-activated protein kinase beta subunit family.</text>
</comment>
<dbReference type="GO" id="GO:0007165">
    <property type="term" value="P:signal transduction"/>
    <property type="evidence" value="ECO:0007669"/>
    <property type="project" value="TreeGrafter"/>
</dbReference>
<dbReference type="InterPro" id="IPR018247">
    <property type="entry name" value="EF_Hand_1_Ca_BS"/>
</dbReference>
<evidence type="ECO:0000259" key="5">
    <source>
        <dbReference type="PROSITE" id="PS50222"/>
    </source>
</evidence>
<sequence>MNRWLFLSFPLFSLLILHVDANGFPSSLRSSTAYARNKLGRGNSALWLKGGEPENLGEYGGLSKDAIEFLRAQKIAPTKRLFELVDTNGDNFITLEEIKIAFEYLKRRKNDLLNATLVPTALAYKTNAYVDGKVYVVGDWSEWLEFHELSRNADNSWETVVKLPPGRRQFKFVVNGNWLTSHDYPVVDDGVGTSGNNLIDVVTPSGSKTAEQEEFDASVELVQILESERNNSNHVLNECAVLIHTGMFAKAREELEKGLKKYEEFNLQIPPEWREMEVKLVEAEASRTQHNLKDEAINALMATSECLQAGDIEQAKMLHKKYEEVCCKAGIERVHLDDLFNQMNEIQRNQEEKKLQGDVTPSQGVRQDEPADNQKLYDMTEMVQNKGKIADQERKTHLDEGDLKLQEANDLTDGKQYEQAKQALKQAKEAFKQAGEDRKGVLELLEERIEERKRQEENERQGKLAREEQERQAREEQERLAREEQERLAREEQERLAREEQERLAREEQERLAREEQERQAREEQERRVRQLIKEGDQKAEEATKLTDEKKYQQARQALKQAEEAFKQAGEDRRGMLELLEQRIKTEEEQERLAREEQERRVRQLIKEGDQKAEEATKLTDEKKYQQARQALKQAEEAFKQAGEDRRGMLELLEQRIKTEEEQERLAREEQERRVRQLIKEGDQKAEEATKLTDEKKYQQARQALKQAEEAFKQAGEDRRGMLELLEQRIKTEEEQERLAREEQERRVRQLIKEGDQKAEEATKLTDEKKYQQARQALKQAEEAFKQAGEDRRGMLELLEQRISVESDYLRRISELVESSRVLEGEETKDLSRHVALVDESIGKLRQALTLVAAFQLRFSDRGFNLAVDEDLLELKLNSLSARRRKVLGAKEAVDECRQRGKTAKEQRDVAAAVERSQQRLDSFAASMKKRGWMVLHPSDEVHDAYLHLHFPKQSVRSERGSVYDWTCCLINCYESVYREVITRRASMLTEAQRHANMRRQNQRLAMHRRGEKKGFLPSLMHFNSNILKVLLVLQVASRLPDGAETKLEGLGQAGRMCLHLWSHVRQVAGHVNSRLYNDREKYLSALHFTASYFSGRIKFLT</sequence>
<evidence type="ECO:0000256" key="1">
    <source>
        <dbReference type="ARBA" id="ARBA00010926"/>
    </source>
</evidence>
<feature type="region of interest" description="Disordered" evidence="3">
    <location>
        <begin position="587"/>
        <end position="622"/>
    </location>
</feature>
<dbReference type="PROSITE" id="PS50222">
    <property type="entry name" value="EF_HAND_2"/>
    <property type="match status" value="1"/>
</dbReference>
<dbReference type="GO" id="GO:0005509">
    <property type="term" value="F:calcium ion binding"/>
    <property type="evidence" value="ECO:0007669"/>
    <property type="project" value="InterPro"/>
</dbReference>
<reference evidence="7" key="3">
    <citation type="submission" date="2016-03" db="UniProtKB">
        <authorList>
            <consortium name="EnsemblProtists"/>
        </authorList>
    </citation>
    <scope>IDENTIFICATION</scope>
</reference>